<dbReference type="AlphaFoldDB" id="A0A6G7ZK96"/>
<evidence type="ECO:0000313" key="3">
    <source>
        <dbReference type="Proteomes" id="UP000502502"/>
    </source>
</evidence>
<proteinExistence type="inferred from homology"/>
<accession>A0A6G7ZK96</accession>
<dbReference type="EMBL" id="CP049871">
    <property type="protein sequence ID" value="QIL01349.1"/>
    <property type="molecule type" value="Genomic_DNA"/>
</dbReference>
<dbReference type="GO" id="GO:0005886">
    <property type="term" value="C:plasma membrane"/>
    <property type="evidence" value="ECO:0007669"/>
    <property type="project" value="UniProtKB-SubCell"/>
</dbReference>
<comment type="similarity">
    <text evidence="1">Belongs to the SURF1 family.</text>
</comment>
<reference evidence="2 3" key="1">
    <citation type="submission" date="2020-03" db="EMBL/GenBank/DDBJ databases">
        <title>Sphingomonas sp. nov., isolated from fish.</title>
        <authorList>
            <person name="Hyun D.-W."/>
            <person name="Bae J.-W."/>
        </authorList>
    </citation>
    <scope>NUCLEOTIDE SEQUENCE [LARGE SCALE GENOMIC DNA]</scope>
    <source>
        <strain evidence="2 3">HDW15C</strain>
    </source>
</reference>
<evidence type="ECO:0000256" key="1">
    <source>
        <dbReference type="RuleBase" id="RU363076"/>
    </source>
</evidence>
<name>A0A6G7ZK96_9SPHN</name>
<feature type="transmembrane region" description="Helical" evidence="1">
    <location>
        <begin position="167"/>
        <end position="185"/>
    </location>
</feature>
<keyword evidence="3" id="KW-1185">Reference proteome</keyword>
<keyword evidence="1" id="KW-0472">Membrane</keyword>
<protein>
    <recommendedName>
        <fullName evidence="1">SURF1-like protein</fullName>
    </recommendedName>
</protein>
<gene>
    <name evidence="2" type="ORF">G7078_00080</name>
</gene>
<dbReference type="Proteomes" id="UP000502502">
    <property type="component" value="Chromosome"/>
</dbReference>
<keyword evidence="1" id="KW-1003">Cell membrane</keyword>
<keyword evidence="1" id="KW-1133">Transmembrane helix</keyword>
<dbReference type="InterPro" id="IPR002994">
    <property type="entry name" value="Surf1/Shy1"/>
</dbReference>
<dbReference type="KEGG" id="ssin:G7078_00080"/>
<evidence type="ECO:0000313" key="2">
    <source>
        <dbReference type="EMBL" id="QIL01349.1"/>
    </source>
</evidence>
<keyword evidence="1" id="KW-0812">Transmembrane</keyword>
<sequence>MKRIPIFATLLVAAAVATMIALGIWQLGRAQWKDRLLADYGNAGSLPPIAYPVAKTGPLLLYRRANAVCAKVVGQRAVAGENRRGDPGYAHVVDCARAQGQQPLSVELGWSRDPNASFDWAGGAVAGVIAPDRKQSMRLVADHAPSGLEPSAVPSAASIPNNHRSYAIQWFAFALIALVIYGIALRRRLRG</sequence>
<dbReference type="Pfam" id="PF02104">
    <property type="entry name" value="SURF1"/>
    <property type="match status" value="1"/>
</dbReference>
<comment type="subcellular location">
    <subcellularLocation>
        <location evidence="1">Cell membrane</location>
        <topology evidence="1">Multi-pass membrane protein</topology>
    </subcellularLocation>
</comment>
<comment type="caution">
    <text evidence="1">Lacks conserved residue(s) required for the propagation of feature annotation.</text>
</comment>
<organism evidence="2 3">
    <name type="scientific">Sphingomonas sinipercae</name>
    <dbReference type="NCBI Taxonomy" id="2714944"/>
    <lineage>
        <taxon>Bacteria</taxon>
        <taxon>Pseudomonadati</taxon>
        <taxon>Pseudomonadota</taxon>
        <taxon>Alphaproteobacteria</taxon>
        <taxon>Sphingomonadales</taxon>
        <taxon>Sphingomonadaceae</taxon>
        <taxon>Sphingomonas</taxon>
    </lineage>
</organism>
<dbReference type="RefSeq" id="WP_166091753.1">
    <property type="nucleotide sequence ID" value="NZ_CP049871.1"/>
</dbReference>
<dbReference type="CDD" id="cd06662">
    <property type="entry name" value="SURF1"/>
    <property type="match status" value="1"/>
</dbReference>